<organism evidence="1 2">
    <name type="scientific">Gemmobacter aquatilis</name>
    <dbReference type="NCBI Taxonomy" id="933059"/>
    <lineage>
        <taxon>Bacteria</taxon>
        <taxon>Pseudomonadati</taxon>
        <taxon>Pseudomonadota</taxon>
        <taxon>Alphaproteobacteria</taxon>
        <taxon>Rhodobacterales</taxon>
        <taxon>Paracoccaceae</taxon>
        <taxon>Gemmobacter</taxon>
    </lineage>
</organism>
<name>A0A1H8L947_9RHOB</name>
<protein>
    <submittedName>
        <fullName evidence="1">Uncharacterized protein</fullName>
    </submittedName>
</protein>
<dbReference type="Proteomes" id="UP000198761">
    <property type="component" value="Unassembled WGS sequence"/>
</dbReference>
<evidence type="ECO:0000313" key="2">
    <source>
        <dbReference type="Proteomes" id="UP000198761"/>
    </source>
</evidence>
<accession>A0A1H8L947</accession>
<dbReference type="STRING" id="933059.SAMN04488103_110150"/>
<keyword evidence="2" id="KW-1185">Reference proteome</keyword>
<reference evidence="1 2" key="1">
    <citation type="submission" date="2016-10" db="EMBL/GenBank/DDBJ databases">
        <authorList>
            <person name="de Groot N.N."/>
        </authorList>
    </citation>
    <scope>NUCLEOTIDE SEQUENCE [LARGE SCALE GENOMIC DNA]</scope>
    <source>
        <strain evidence="1 2">DSM 3857</strain>
    </source>
</reference>
<evidence type="ECO:0000313" key="1">
    <source>
        <dbReference type="EMBL" id="SEO01655.1"/>
    </source>
</evidence>
<dbReference type="AlphaFoldDB" id="A0A1H8L947"/>
<gene>
    <name evidence="1" type="ORF">SAMN04488103_110150</name>
</gene>
<proteinExistence type="predicted"/>
<dbReference type="EMBL" id="FOCE01000010">
    <property type="protein sequence ID" value="SEO01655.1"/>
    <property type="molecule type" value="Genomic_DNA"/>
</dbReference>
<sequence>MTVHYLRLVTVDGVRIGPDYSELDLFAQEQARGSARLHREEVASEKAYWFDIIAASPKCAEADLMLASFEYGVAMHLQAAELLERVYTFDQFTKELREEASNLRNEAARGFMQAHKMMSRIMKSAA</sequence>